<dbReference type="AlphaFoldDB" id="A0A1F5G865"/>
<organism evidence="2 3">
    <name type="scientific">Candidatus Curtissbacteria bacterium RIFCSPHIGHO2_01_FULL_41_11</name>
    <dbReference type="NCBI Taxonomy" id="1797711"/>
    <lineage>
        <taxon>Bacteria</taxon>
        <taxon>Candidatus Curtissiibacteriota</taxon>
    </lineage>
</organism>
<keyword evidence="1" id="KW-1133">Transmembrane helix</keyword>
<sequence length="223" mass="25040">MNLADFKKNLKFAAVAVFLMVYAASFYFLGKNSTSIDLTKVKGKSTEKIIKSPVESPVPFSDTQTAVITSSYVKLCANTIYSFEIAYPKDWFTTYGADDQKCSYFAPYSFVLPYDTSNFTTTIRIIVTNTDEWLGATKFYENPNDFQNVISVKNVEVNGKSARRIEAETTGANFEQKGLVKISYLISASDKPVIISYQQASKDEDVAANTKILEEMVSSFRYF</sequence>
<evidence type="ECO:0000256" key="1">
    <source>
        <dbReference type="SAM" id="Phobius"/>
    </source>
</evidence>
<reference evidence="2 3" key="1">
    <citation type="journal article" date="2016" name="Nat. Commun.">
        <title>Thousands of microbial genomes shed light on interconnected biogeochemical processes in an aquifer system.</title>
        <authorList>
            <person name="Anantharaman K."/>
            <person name="Brown C.T."/>
            <person name="Hug L.A."/>
            <person name="Sharon I."/>
            <person name="Castelle C.J."/>
            <person name="Probst A.J."/>
            <person name="Thomas B.C."/>
            <person name="Singh A."/>
            <person name="Wilkins M.J."/>
            <person name="Karaoz U."/>
            <person name="Brodie E.L."/>
            <person name="Williams K.H."/>
            <person name="Hubbard S.S."/>
            <person name="Banfield J.F."/>
        </authorList>
    </citation>
    <scope>NUCLEOTIDE SEQUENCE [LARGE SCALE GENOMIC DNA]</scope>
</reference>
<evidence type="ECO:0000313" key="3">
    <source>
        <dbReference type="Proteomes" id="UP000179102"/>
    </source>
</evidence>
<evidence type="ECO:0008006" key="4">
    <source>
        <dbReference type="Google" id="ProtNLM"/>
    </source>
</evidence>
<dbReference type="Proteomes" id="UP000179102">
    <property type="component" value="Unassembled WGS sequence"/>
</dbReference>
<gene>
    <name evidence="2" type="ORF">A2870_00480</name>
</gene>
<dbReference type="EMBL" id="MFAZ01000005">
    <property type="protein sequence ID" value="OGD88051.1"/>
    <property type="molecule type" value="Genomic_DNA"/>
</dbReference>
<proteinExistence type="predicted"/>
<keyword evidence="1" id="KW-0812">Transmembrane</keyword>
<feature type="transmembrane region" description="Helical" evidence="1">
    <location>
        <begin position="12"/>
        <end position="30"/>
    </location>
</feature>
<name>A0A1F5G865_9BACT</name>
<comment type="caution">
    <text evidence="2">The sequence shown here is derived from an EMBL/GenBank/DDBJ whole genome shotgun (WGS) entry which is preliminary data.</text>
</comment>
<keyword evidence="1" id="KW-0472">Membrane</keyword>
<dbReference type="STRING" id="1797711.A2870_00480"/>
<protein>
    <recommendedName>
        <fullName evidence="4">PsbP C-terminal domain-containing protein</fullName>
    </recommendedName>
</protein>
<evidence type="ECO:0000313" key="2">
    <source>
        <dbReference type="EMBL" id="OGD88051.1"/>
    </source>
</evidence>
<accession>A0A1F5G865</accession>